<keyword evidence="2" id="KW-1185">Reference proteome</keyword>
<dbReference type="AlphaFoldDB" id="A0AAQ3L9P5"/>
<name>A0AAQ3L9P5_9BACT</name>
<protein>
    <submittedName>
        <fullName evidence="1">Uncharacterized protein</fullName>
    </submittedName>
</protein>
<dbReference type="KEGG" id="puo:RZN69_21715"/>
<sequence>MYVSVSSLSKLRALSFLLLPYFLLNPLNAAELDFEYIYFSGDGATVTDSGTTAFTEITDDDTDTYWYAGFDYSSLTGMDTSYVSYDSDSGEYEIVFLFEASSDDGNIFANVLRQTNSVIQLAELVDTNDDESLDELDISFLSFTESSLTVKNSTYIHTVADSIVCRIYAKGTSATDVSEFSIDFYYPTDVSASAYSYTITGTSSYQYFTDDEDDFDDYIREIALQAEEVAESDTDDNTSDLMELFLNYLDSDATEDLIALILSDKDTYLTDVQTVLDSMNGFEVTIDGTDYAAFDLTLTELSDYDDLTGGSDLPVMSFDFDGLDVTSFSSDALDIYQYVGLVSSTNTLLTALFDAASTYGDTDSTTTFTPGDLSNKELYWLIILMDYSIDEDDDGADSQGVYSISVVNDTYDAIISGTVTDPSIAAGLFSTLTDSDSTVIVDEDSGWYDTWMGFVNIPESDPEWPYSAMFGFFYFGAGDVTNPWFYPVHPTLNTWIATNEALASNEGFWAYAIDIDDASVLNGWLFFAVDASEADLESWYVYEFNTDTFHAFSDL</sequence>
<dbReference type="RefSeq" id="WP_317833676.1">
    <property type="nucleotide sequence ID" value="NZ_CP136920.1"/>
</dbReference>
<accession>A0AAQ3L9P5</accession>
<evidence type="ECO:0000313" key="2">
    <source>
        <dbReference type="Proteomes" id="UP001304300"/>
    </source>
</evidence>
<dbReference type="EMBL" id="CP136920">
    <property type="protein sequence ID" value="WOO41247.1"/>
    <property type="molecule type" value="Genomic_DNA"/>
</dbReference>
<gene>
    <name evidence="1" type="ORF">RZN69_21715</name>
</gene>
<evidence type="ECO:0000313" key="1">
    <source>
        <dbReference type="EMBL" id="WOO41247.1"/>
    </source>
</evidence>
<reference evidence="1 2" key="1">
    <citation type="submission" date="2023-10" db="EMBL/GenBank/DDBJ databases">
        <title>Rubellicoccus peritrichatus gen. nov., sp. nov., isolated from an algae of coral reef tank.</title>
        <authorList>
            <person name="Luo J."/>
        </authorList>
    </citation>
    <scope>NUCLEOTIDE SEQUENCE [LARGE SCALE GENOMIC DNA]</scope>
    <source>
        <strain evidence="1 2">CR14</strain>
    </source>
</reference>
<dbReference type="Proteomes" id="UP001304300">
    <property type="component" value="Chromosome"/>
</dbReference>
<proteinExistence type="predicted"/>
<organism evidence="1 2">
    <name type="scientific">Rubellicoccus peritrichatus</name>
    <dbReference type="NCBI Taxonomy" id="3080537"/>
    <lineage>
        <taxon>Bacteria</taxon>
        <taxon>Pseudomonadati</taxon>
        <taxon>Verrucomicrobiota</taxon>
        <taxon>Opitutia</taxon>
        <taxon>Puniceicoccales</taxon>
        <taxon>Cerasicoccaceae</taxon>
        <taxon>Rubellicoccus</taxon>
    </lineage>
</organism>